<evidence type="ECO:0000313" key="1">
    <source>
        <dbReference type="EMBL" id="KAH7038433.1"/>
    </source>
</evidence>
<protein>
    <submittedName>
        <fullName evidence="1">Uncharacterized protein</fullName>
    </submittedName>
</protein>
<dbReference type="RefSeq" id="XP_046017554.1">
    <property type="nucleotide sequence ID" value="XM_046163371.1"/>
</dbReference>
<dbReference type="AlphaFoldDB" id="A0A9P8YFM0"/>
<accession>A0A9P8YFM0</accession>
<comment type="caution">
    <text evidence="1">The sequence shown here is derived from an EMBL/GenBank/DDBJ whole genome shotgun (WGS) entry which is preliminary data.</text>
</comment>
<sequence>MLVVVGGLTLAGGLYKNWMALVVLGRMSLGRKFLLFTTRSAMVSPERLRDAPLRLFRSFHPNIFMFLREAGIYDPEGFLGLLRRTGAVVTGWVPTLVLARGVFPEAHDEPDLEDGTTILVHQDHLATIQRFFVENASRYCGPRVEDLCCTTGSAGSGPGPLMSVIVPVSDEEVRESRCRSLQDLAMQLCAHTAEAVFLSGTGLFCPFPYSALYHHRGVNMFSLSLRQERANVSRLFFERRGYVIGNDAWELDLDHLSELGDRRAPMDGFSLFATWSPDGYLWTGGTAEAEAARFWNTIRLGGAQLDRAVQVVESPKE</sequence>
<proteinExistence type="predicted"/>
<dbReference type="EMBL" id="JAGTJQ010000002">
    <property type="protein sequence ID" value="KAH7038433.1"/>
    <property type="molecule type" value="Genomic_DNA"/>
</dbReference>
<evidence type="ECO:0000313" key="2">
    <source>
        <dbReference type="Proteomes" id="UP000756346"/>
    </source>
</evidence>
<gene>
    <name evidence="1" type="ORF">B0I36DRAFT_79199</name>
</gene>
<keyword evidence="2" id="KW-1185">Reference proteome</keyword>
<organism evidence="1 2">
    <name type="scientific">Microdochium trichocladiopsis</name>
    <dbReference type="NCBI Taxonomy" id="1682393"/>
    <lineage>
        <taxon>Eukaryota</taxon>
        <taxon>Fungi</taxon>
        <taxon>Dikarya</taxon>
        <taxon>Ascomycota</taxon>
        <taxon>Pezizomycotina</taxon>
        <taxon>Sordariomycetes</taxon>
        <taxon>Xylariomycetidae</taxon>
        <taxon>Xylariales</taxon>
        <taxon>Microdochiaceae</taxon>
        <taxon>Microdochium</taxon>
    </lineage>
</organism>
<name>A0A9P8YFM0_9PEZI</name>
<dbReference type="GeneID" id="70192917"/>
<dbReference type="Proteomes" id="UP000756346">
    <property type="component" value="Unassembled WGS sequence"/>
</dbReference>
<reference evidence="1" key="1">
    <citation type="journal article" date="2021" name="Nat. Commun.">
        <title>Genetic determinants of endophytism in the Arabidopsis root mycobiome.</title>
        <authorList>
            <person name="Mesny F."/>
            <person name="Miyauchi S."/>
            <person name="Thiergart T."/>
            <person name="Pickel B."/>
            <person name="Atanasova L."/>
            <person name="Karlsson M."/>
            <person name="Huettel B."/>
            <person name="Barry K.W."/>
            <person name="Haridas S."/>
            <person name="Chen C."/>
            <person name="Bauer D."/>
            <person name="Andreopoulos W."/>
            <person name="Pangilinan J."/>
            <person name="LaButti K."/>
            <person name="Riley R."/>
            <person name="Lipzen A."/>
            <person name="Clum A."/>
            <person name="Drula E."/>
            <person name="Henrissat B."/>
            <person name="Kohler A."/>
            <person name="Grigoriev I.V."/>
            <person name="Martin F.M."/>
            <person name="Hacquard S."/>
        </authorList>
    </citation>
    <scope>NUCLEOTIDE SEQUENCE</scope>
    <source>
        <strain evidence="1">MPI-CAGE-CH-0230</strain>
    </source>
</reference>